<dbReference type="InterPro" id="IPR036890">
    <property type="entry name" value="HATPase_C_sf"/>
</dbReference>
<sequence>IVEPTQEELGTIDLPFIVEDAIEEWKDTANEFGLEIILGPSLPITPFSGNPQPVEQIVKNLIGSAINRTKQGRVVLNLHRFDVENGKADGMSPPDNFELQDGLWVGVTVADSSPGLTEEAIRALTSDEIDPGVGKIGPGLSMGEIRLISESIGASLWYDQTPAGTTLIFALPVT</sequence>
<dbReference type="Gene3D" id="3.30.565.10">
    <property type="entry name" value="Histidine kinase-like ATPase, C-terminal domain"/>
    <property type="match status" value="1"/>
</dbReference>
<dbReference type="Pfam" id="PF02518">
    <property type="entry name" value="HATPase_c"/>
    <property type="match status" value="1"/>
</dbReference>
<name>X0WDS1_9ZZZZ</name>
<dbReference type="InterPro" id="IPR003594">
    <property type="entry name" value="HATPase_dom"/>
</dbReference>
<feature type="domain" description="Histidine kinase" evidence="1">
    <location>
        <begin position="1"/>
        <end position="174"/>
    </location>
</feature>
<dbReference type="AlphaFoldDB" id="X0WDS1"/>
<dbReference type="SUPFAM" id="SSF55874">
    <property type="entry name" value="ATPase domain of HSP90 chaperone/DNA topoisomerase II/histidine kinase"/>
    <property type="match status" value="1"/>
</dbReference>
<evidence type="ECO:0000313" key="2">
    <source>
        <dbReference type="EMBL" id="GAG22703.1"/>
    </source>
</evidence>
<dbReference type="InterPro" id="IPR005467">
    <property type="entry name" value="His_kinase_dom"/>
</dbReference>
<proteinExistence type="predicted"/>
<reference evidence="2" key="1">
    <citation type="journal article" date="2014" name="Front. Microbiol.">
        <title>High frequency of phylogenetically diverse reductive dehalogenase-homologous genes in deep subseafloor sedimentary metagenomes.</title>
        <authorList>
            <person name="Kawai M."/>
            <person name="Futagami T."/>
            <person name="Toyoda A."/>
            <person name="Takaki Y."/>
            <person name="Nishi S."/>
            <person name="Hori S."/>
            <person name="Arai W."/>
            <person name="Tsubouchi T."/>
            <person name="Morono Y."/>
            <person name="Uchiyama I."/>
            <person name="Ito T."/>
            <person name="Fujiyama A."/>
            <person name="Inagaki F."/>
            <person name="Takami H."/>
        </authorList>
    </citation>
    <scope>NUCLEOTIDE SEQUENCE</scope>
    <source>
        <strain evidence="2">Expedition CK06-06</strain>
    </source>
</reference>
<evidence type="ECO:0000259" key="1">
    <source>
        <dbReference type="PROSITE" id="PS50109"/>
    </source>
</evidence>
<protein>
    <recommendedName>
        <fullName evidence="1">Histidine kinase domain-containing protein</fullName>
    </recommendedName>
</protein>
<dbReference type="PROSITE" id="PS50109">
    <property type="entry name" value="HIS_KIN"/>
    <property type="match status" value="1"/>
</dbReference>
<gene>
    <name evidence="2" type="ORF">S01H1_51382</name>
</gene>
<comment type="caution">
    <text evidence="2">The sequence shown here is derived from an EMBL/GenBank/DDBJ whole genome shotgun (WGS) entry which is preliminary data.</text>
</comment>
<dbReference type="EMBL" id="BARS01033156">
    <property type="protein sequence ID" value="GAG22703.1"/>
    <property type="molecule type" value="Genomic_DNA"/>
</dbReference>
<organism evidence="2">
    <name type="scientific">marine sediment metagenome</name>
    <dbReference type="NCBI Taxonomy" id="412755"/>
    <lineage>
        <taxon>unclassified sequences</taxon>
        <taxon>metagenomes</taxon>
        <taxon>ecological metagenomes</taxon>
    </lineage>
</organism>
<feature type="non-terminal residue" evidence="2">
    <location>
        <position position="1"/>
    </location>
</feature>
<accession>X0WDS1</accession>